<feature type="compositionally biased region" description="Low complexity" evidence="3">
    <location>
        <begin position="477"/>
        <end position="486"/>
    </location>
</feature>
<evidence type="ECO:0000313" key="5">
    <source>
        <dbReference type="Proteomes" id="UP001652625"/>
    </source>
</evidence>
<evidence type="ECO:0000313" key="6">
    <source>
        <dbReference type="RefSeq" id="XP_065652187.1"/>
    </source>
</evidence>
<protein>
    <submittedName>
        <fullName evidence="6">Myelin expression factor 2</fullName>
    </submittedName>
</protein>
<dbReference type="Proteomes" id="UP001652625">
    <property type="component" value="Chromosome 04"/>
</dbReference>
<dbReference type="PANTHER" id="PTHR23003:SF3">
    <property type="entry name" value="FI21236P1-RELATED"/>
    <property type="match status" value="1"/>
</dbReference>
<reference evidence="6" key="1">
    <citation type="submission" date="2025-08" db="UniProtKB">
        <authorList>
            <consortium name="RefSeq"/>
        </authorList>
    </citation>
    <scope>IDENTIFICATION</scope>
</reference>
<proteinExistence type="predicted"/>
<feature type="domain" description="RRM" evidence="4">
    <location>
        <begin position="248"/>
        <end position="327"/>
    </location>
</feature>
<feature type="region of interest" description="Disordered" evidence="3">
    <location>
        <begin position="1"/>
        <end position="90"/>
    </location>
</feature>
<evidence type="ECO:0000256" key="3">
    <source>
        <dbReference type="SAM" id="MobiDB-lite"/>
    </source>
</evidence>
<feature type="domain" description="RRM" evidence="4">
    <location>
        <begin position="97"/>
        <end position="170"/>
    </location>
</feature>
<dbReference type="InterPro" id="IPR012677">
    <property type="entry name" value="Nucleotide-bd_a/b_plait_sf"/>
</dbReference>
<dbReference type="InterPro" id="IPR035979">
    <property type="entry name" value="RBD_domain_sf"/>
</dbReference>
<keyword evidence="5" id="KW-1185">Reference proteome</keyword>
<keyword evidence="1 2" id="KW-0694">RNA-binding</keyword>
<evidence type="ECO:0000259" key="4">
    <source>
        <dbReference type="PROSITE" id="PS50102"/>
    </source>
</evidence>
<feature type="compositionally biased region" description="Polar residues" evidence="3">
    <location>
        <begin position="33"/>
        <end position="43"/>
    </location>
</feature>
<dbReference type="PROSITE" id="PS50102">
    <property type="entry name" value="RRM"/>
    <property type="match status" value="3"/>
</dbReference>
<dbReference type="GeneID" id="100214317"/>
<dbReference type="PANTHER" id="PTHR23003">
    <property type="entry name" value="RNA RECOGNITION MOTIF RRM DOMAIN CONTAINING PROTEIN"/>
    <property type="match status" value="1"/>
</dbReference>
<feature type="compositionally biased region" description="Basic residues" evidence="3">
    <location>
        <begin position="49"/>
        <end position="75"/>
    </location>
</feature>
<dbReference type="SMART" id="SM00360">
    <property type="entry name" value="RRM"/>
    <property type="match status" value="3"/>
</dbReference>
<dbReference type="Pfam" id="PF00076">
    <property type="entry name" value="RRM_1"/>
    <property type="match status" value="3"/>
</dbReference>
<gene>
    <name evidence="6" type="primary">LOC100214317</name>
</gene>
<feature type="compositionally biased region" description="Basic and acidic residues" evidence="3">
    <location>
        <begin position="13"/>
        <end position="32"/>
    </location>
</feature>
<organism evidence="5 6">
    <name type="scientific">Hydra vulgaris</name>
    <name type="common">Hydra</name>
    <name type="synonym">Hydra attenuata</name>
    <dbReference type="NCBI Taxonomy" id="6087"/>
    <lineage>
        <taxon>Eukaryota</taxon>
        <taxon>Metazoa</taxon>
        <taxon>Cnidaria</taxon>
        <taxon>Hydrozoa</taxon>
        <taxon>Hydroidolina</taxon>
        <taxon>Anthoathecata</taxon>
        <taxon>Aplanulata</taxon>
        <taxon>Hydridae</taxon>
        <taxon>Hydra</taxon>
    </lineage>
</organism>
<accession>A0ABM4BSQ8</accession>
<dbReference type="SUPFAM" id="SSF54928">
    <property type="entry name" value="RNA-binding domain, RBD"/>
    <property type="match status" value="3"/>
</dbReference>
<feature type="domain" description="RRM" evidence="4">
    <location>
        <begin position="501"/>
        <end position="578"/>
    </location>
</feature>
<evidence type="ECO:0000256" key="2">
    <source>
        <dbReference type="PROSITE-ProRule" id="PRU00176"/>
    </source>
</evidence>
<feature type="region of interest" description="Disordered" evidence="3">
    <location>
        <begin position="464"/>
        <end position="498"/>
    </location>
</feature>
<dbReference type="RefSeq" id="XP_065652187.1">
    <property type="nucleotide sequence ID" value="XM_065796115.1"/>
</dbReference>
<name>A0ABM4BSQ8_HYDVU</name>
<dbReference type="InterPro" id="IPR050374">
    <property type="entry name" value="RRT5_SRSF_SR"/>
</dbReference>
<dbReference type="Gene3D" id="3.30.70.330">
    <property type="match status" value="3"/>
</dbReference>
<dbReference type="InterPro" id="IPR000504">
    <property type="entry name" value="RRM_dom"/>
</dbReference>
<evidence type="ECO:0000256" key="1">
    <source>
        <dbReference type="ARBA" id="ARBA00022884"/>
    </source>
</evidence>
<sequence>MATDAPMTPLDDTYNRGVEDYRKEQDERRDYQRSLTPNHSPAQRSNSPGRRRSRSRSPLRRRSRSRSRSPRRHRDNRSGGGYRNGSNIGRTVRDKSCRVYVSNLNYDTKWMNLKDFMKKIGAVEHVEIFTDGEGRSKGCGVVEFSHSDDAAQAIKELDGGELAGRKLRLREDIMDDTTYKEQLKTQKDKSQAIKHRENDRLALSQNTSSLGLNLGGGLGGLSALFGAQNHQLQILTMLNSKGGESINSSVFVSNLDYELTWQKLKDLFRKVGNCVRVDIAQGEDNRSKGFGSVVFETPMEALSAIAMFNGTEVGPHRRQMSVRLDRSASLHQLLGQLGINSNDINQKTLIQLQSLATVAMLGVGSLGGGLAGLGGLGGALGGLSAALGTAASGTGYGGLQAGQTSVANQSLAGLSSLQSSLSGLSSLINGVGLSGSGLSSLGNYGTSGGTGSYGISTSSYGQSGNTGGDNYSSVNTSSNAGGSSQSSRRDSSGGRYGSTGTRVFIRNLPFSLRWQELKDKFREAGKIVRADIMKMDDGRSKGCGTVTYETTAEANRAVTLFNGYRLDGRPMEVKIDMLF</sequence>